<dbReference type="Proteomes" id="UP001524478">
    <property type="component" value="Unassembled WGS sequence"/>
</dbReference>
<feature type="transmembrane region" description="Helical" evidence="2">
    <location>
        <begin position="124"/>
        <end position="141"/>
    </location>
</feature>
<evidence type="ECO:0000256" key="2">
    <source>
        <dbReference type="SAM" id="Phobius"/>
    </source>
</evidence>
<dbReference type="RefSeq" id="WP_256310925.1">
    <property type="nucleotide sequence ID" value="NZ_JANGAC010000004.1"/>
</dbReference>
<evidence type="ECO:0000259" key="3">
    <source>
        <dbReference type="Pfam" id="PF00892"/>
    </source>
</evidence>
<comment type="similarity">
    <text evidence="1">Belongs to the EamA transporter family.</text>
</comment>
<feature type="transmembrane region" description="Helical" evidence="2">
    <location>
        <begin position="211"/>
        <end position="230"/>
    </location>
</feature>
<keyword evidence="2" id="KW-0472">Membrane</keyword>
<dbReference type="PANTHER" id="PTHR22911:SF137">
    <property type="entry name" value="SOLUTE CARRIER FAMILY 35 MEMBER G2-RELATED"/>
    <property type="match status" value="1"/>
</dbReference>
<dbReference type="EMBL" id="JANGAC010000004">
    <property type="protein sequence ID" value="MCQ4922785.1"/>
    <property type="molecule type" value="Genomic_DNA"/>
</dbReference>
<feature type="domain" description="EamA" evidence="3">
    <location>
        <begin position="6"/>
        <end position="140"/>
    </location>
</feature>
<dbReference type="Gene3D" id="1.10.3730.20">
    <property type="match status" value="1"/>
</dbReference>
<feature type="transmembrane region" description="Helical" evidence="2">
    <location>
        <begin position="147"/>
        <end position="170"/>
    </location>
</feature>
<feature type="transmembrane region" description="Helical" evidence="2">
    <location>
        <begin position="35"/>
        <end position="53"/>
    </location>
</feature>
<sequence>MSIKSKGILAVIISATIFGSMPLMAKIVYESGGNAISLTFYRFSLILPFLYLLIKRNDKETLKITKEEFKKIVFVGTLGYGATALLLYLSYNYIPSSMATTIHFIYPVFVILGCILFFKEKPSIIKIIAVILCLLGVLMFYDGNGNINFAGIFLAFASSITFAFYTIYLDKSGLKQMNTMKLTFYLCLIASIMMLIFSIITRTFTINMKPLGWLMALFLSLSVGLGVNFFQIGIKIVGPQNTSILSTFEPITSVIIGILILNESFGLKTIFGIGLILLAVIMISIFDK</sequence>
<dbReference type="InterPro" id="IPR037185">
    <property type="entry name" value="EmrE-like"/>
</dbReference>
<evidence type="ECO:0000313" key="4">
    <source>
        <dbReference type="EMBL" id="MCQ4922785.1"/>
    </source>
</evidence>
<keyword evidence="2" id="KW-1133">Transmembrane helix</keyword>
<accession>A0ABT1S8W8</accession>
<evidence type="ECO:0000256" key="1">
    <source>
        <dbReference type="ARBA" id="ARBA00007362"/>
    </source>
</evidence>
<feature type="transmembrane region" description="Helical" evidence="2">
    <location>
        <begin position="182"/>
        <end position="205"/>
    </location>
</feature>
<keyword evidence="5" id="KW-1185">Reference proteome</keyword>
<dbReference type="Pfam" id="PF00892">
    <property type="entry name" value="EamA"/>
    <property type="match status" value="2"/>
</dbReference>
<gene>
    <name evidence="4" type="ORF">NE686_06805</name>
</gene>
<feature type="transmembrane region" description="Helical" evidence="2">
    <location>
        <begin position="267"/>
        <end position="286"/>
    </location>
</feature>
<dbReference type="SUPFAM" id="SSF103481">
    <property type="entry name" value="Multidrug resistance efflux transporter EmrE"/>
    <property type="match status" value="2"/>
</dbReference>
<feature type="transmembrane region" description="Helical" evidence="2">
    <location>
        <begin position="73"/>
        <end position="91"/>
    </location>
</feature>
<reference evidence="4 5" key="1">
    <citation type="submission" date="2022-06" db="EMBL/GenBank/DDBJ databases">
        <title>Isolation of gut microbiota from human fecal samples.</title>
        <authorList>
            <person name="Pamer E.G."/>
            <person name="Barat B."/>
            <person name="Waligurski E."/>
            <person name="Medina S."/>
            <person name="Paddock L."/>
            <person name="Mostad J."/>
        </authorList>
    </citation>
    <scope>NUCLEOTIDE SEQUENCE [LARGE SCALE GENOMIC DNA]</scope>
    <source>
        <strain evidence="4 5">DFI.7.95</strain>
    </source>
</reference>
<organism evidence="4 5">
    <name type="scientific">Tissierella carlieri</name>
    <dbReference type="NCBI Taxonomy" id="689904"/>
    <lineage>
        <taxon>Bacteria</taxon>
        <taxon>Bacillati</taxon>
        <taxon>Bacillota</taxon>
        <taxon>Tissierellia</taxon>
        <taxon>Tissierellales</taxon>
        <taxon>Tissierellaceae</taxon>
        <taxon>Tissierella</taxon>
    </lineage>
</organism>
<dbReference type="InterPro" id="IPR000620">
    <property type="entry name" value="EamA_dom"/>
</dbReference>
<dbReference type="PANTHER" id="PTHR22911">
    <property type="entry name" value="ACYL-MALONYL CONDENSING ENZYME-RELATED"/>
    <property type="match status" value="1"/>
</dbReference>
<protein>
    <submittedName>
        <fullName evidence="4">DMT family transporter</fullName>
    </submittedName>
</protein>
<feature type="transmembrane region" description="Helical" evidence="2">
    <location>
        <begin position="97"/>
        <end position="117"/>
    </location>
</feature>
<name>A0ABT1S8W8_9FIRM</name>
<feature type="domain" description="EamA" evidence="3">
    <location>
        <begin position="150"/>
        <end position="284"/>
    </location>
</feature>
<evidence type="ECO:0000313" key="5">
    <source>
        <dbReference type="Proteomes" id="UP001524478"/>
    </source>
</evidence>
<feature type="transmembrane region" description="Helical" evidence="2">
    <location>
        <begin position="242"/>
        <end position="261"/>
    </location>
</feature>
<comment type="caution">
    <text evidence="4">The sequence shown here is derived from an EMBL/GenBank/DDBJ whole genome shotgun (WGS) entry which is preliminary data.</text>
</comment>
<keyword evidence="2" id="KW-0812">Transmembrane</keyword>
<proteinExistence type="inferred from homology"/>